<dbReference type="Pfam" id="PF00126">
    <property type="entry name" value="HTH_1"/>
    <property type="match status" value="1"/>
</dbReference>
<evidence type="ECO:0000256" key="3">
    <source>
        <dbReference type="ARBA" id="ARBA00023125"/>
    </source>
</evidence>
<accession>A0A366FHB8</accession>
<dbReference type="Pfam" id="PF03466">
    <property type="entry name" value="LysR_substrate"/>
    <property type="match status" value="1"/>
</dbReference>
<feature type="domain" description="HTH lysR-type" evidence="7">
    <location>
        <begin position="4"/>
        <end position="61"/>
    </location>
</feature>
<protein>
    <recommendedName>
        <fullName evidence="5">HTH-type transcriptional regulator CbbR</fullName>
    </recommendedName>
    <alternativeName>
        <fullName evidence="6">RuBisCO operon transcriptional regulator</fullName>
    </alternativeName>
</protein>
<evidence type="ECO:0000256" key="1">
    <source>
        <dbReference type="ARBA" id="ARBA00009437"/>
    </source>
</evidence>
<comment type="caution">
    <text evidence="8">The sequence shown here is derived from an EMBL/GenBank/DDBJ whole genome shotgun (WGS) entry which is preliminary data.</text>
</comment>
<dbReference type="RefSeq" id="WP_113889198.1">
    <property type="nucleotide sequence ID" value="NZ_QNRK01000010.1"/>
</dbReference>
<comment type="similarity">
    <text evidence="1">Belongs to the LysR transcriptional regulatory family.</text>
</comment>
<evidence type="ECO:0000259" key="7">
    <source>
        <dbReference type="PROSITE" id="PS50931"/>
    </source>
</evidence>
<evidence type="ECO:0000256" key="5">
    <source>
        <dbReference type="ARBA" id="ARBA00039279"/>
    </source>
</evidence>
<evidence type="ECO:0000313" key="8">
    <source>
        <dbReference type="EMBL" id="RBP14058.1"/>
    </source>
</evidence>
<dbReference type="AlphaFoldDB" id="A0A366FHB8"/>
<dbReference type="Gene3D" id="3.40.190.10">
    <property type="entry name" value="Periplasmic binding protein-like II"/>
    <property type="match status" value="2"/>
</dbReference>
<dbReference type="SUPFAM" id="SSF53850">
    <property type="entry name" value="Periplasmic binding protein-like II"/>
    <property type="match status" value="1"/>
</dbReference>
<dbReference type="PANTHER" id="PTHR30126:SF5">
    <property type="entry name" value="HTH-TYPE TRANSCRIPTIONAL ACTIVATOR CMPR"/>
    <property type="match status" value="1"/>
</dbReference>
<sequence length="316" mass="34086">MRNVSLRHIETLQAIAAAGSLVQAAAVLNLTPAALTARVKGLEETFGFRLFDRLPTGMRPTKAGQAALEAARTVAQAVREFDDIVRAVGTGEGGRLTVGAVSTAKYFAPRLIAAFLRTRPRLDLRFLIGNRDATVESLRGGEIEVALAGRPPRDVPLETLPLGTHPYVLIAPPEHRFASAHALQREDLAGEAFLFREVGSGTRTLFEDFIGDTRIRTVQLGMELGSNETIKQAVMAGLGVALISAHTVAAEVETGRLICLDVVGLPILRRWYVVNRSDRALSPAARAFRDFAVQEGEQFLPRLPEKGGLEPGLLGI</sequence>
<dbReference type="EMBL" id="QNRK01000010">
    <property type="protein sequence ID" value="RBP14058.1"/>
    <property type="molecule type" value="Genomic_DNA"/>
</dbReference>
<organism evidence="8 9">
    <name type="scientific">Roseiarcus fermentans</name>
    <dbReference type="NCBI Taxonomy" id="1473586"/>
    <lineage>
        <taxon>Bacteria</taxon>
        <taxon>Pseudomonadati</taxon>
        <taxon>Pseudomonadota</taxon>
        <taxon>Alphaproteobacteria</taxon>
        <taxon>Hyphomicrobiales</taxon>
        <taxon>Roseiarcaceae</taxon>
        <taxon>Roseiarcus</taxon>
    </lineage>
</organism>
<dbReference type="PANTHER" id="PTHR30126">
    <property type="entry name" value="HTH-TYPE TRANSCRIPTIONAL REGULATOR"/>
    <property type="match status" value="1"/>
</dbReference>
<keyword evidence="2" id="KW-0805">Transcription regulation</keyword>
<evidence type="ECO:0000256" key="4">
    <source>
        <dbReference type="ARBA" id="ARBA00023163"/>
    </source>
</evidence>
<keyword evidence="3 8" id="KW-0238">DNA-binding</keyword>
<dbReference type="Gene3D" id="1.10.10.10">
    <property type="entry name" value="Winged helix-like DNA-binding domain superfamily/Winged helix DNA-binding domain"/>
    <property type="match status" value="1"/>
</dbReference>
<dbReference type="Proteomes" id="UP000253529">
    <property type="component" value="Unassembled WGS sequence"/>
</dbReference>
<dbReference type="SUPFAM" id="SSF46785">
    <property type="entry name" value="Winged helix' DNA-binding domain"/>
    <property type="match status" value="1"/>
</dbReference>
<keyword evidence="9" id="KW-1185">Reference proteome</keyword>
<dbReference type="OrthoDB" id="7840053at2"/>
<dbReference type="GO" id="GO:0003700">
    <property type="term" value="F:DNA-binding transcription factor activity"/>
    <property type="evidence" value="ECO:0007669"/>
    <property type="project" value="InterPro"/>
</dbReference>
<dbReference type="InterPro" id="IPR005119">
    <property type="entry name" value="LysR_subst-bd"/>
</dbReference>
<keyword evidence="4" id="KW-0804">Transcription</keyword>
<evidence type="ECO:0000313" key="9">
    <source>
        <dbReference type="Proteomes" id="UP000253529"/>
    </source>
</evidence>
<dbReference type="GO" id="GO:0000976">
    <property type="term" value="F:transcription cis-regulatory region binding"/>
    <property type="evidence" value="ECO:0007669"/>
    <property type="project" value="TreeGrafter"/>
</dbReference>
<reference evidence="8 9" key="1">
    <citation type="submission" date="2018-06" db="EMBL/GenBank/DDBJ databases">
        <title>Genomic Encyclopedia of Type Strains, Phase IV (KMG-IV): sequencing the most valuable type-strain genomes for metagenomic binning, comparative biology and taxonomic classification.</title>
        <authorList>
            <person name="Goeker M."/>
        </authorList>
    </citation>
    <scope>NUCLEOTIDE SEQUENCE [LARGE SCALE GENOMIC DNA]</scope>
    <source>
        <strain evidence="8 9">DSM 24875</strain>
    </source>
</reference>
<name>A0A366FHB8_9HYPH</name>
<evidence type="ECO:0000256" key="6">
    <source>
        <dbReference type="ARBA" id="ARBA00043141"/>
    </source>
</evidence>
<gene>
    <name evidence="8" type="ORF">DFR50_11082</name>
</gene>
<dbReference type="InterPro" id="IPR036390">
    <property type="entry name" value="WH_DNA-bd_sf"/>
</dbReference>
<dbReference type="InterPro" id="IPR036388">
    <property type="entry name" value="WH-like_DNA-bd_sf"/>
</dbReference>
<evidence type="ECO:0000256" key="2">
    <source>
        <dbReference type="ARBA" id="ARBA00023015"/>
    </source>
</evidence>
<dbReference type="InterPro" id="IPR000847">
    <property type="entry name" value="LysR_HTH_N"/>
</dbReference>
<proteinExistence type="inferred from homology"/>
<dbReference type="PROSITE" id="PS50931">
    <property type="entry name" value="HTH_LYSR"/>
    <property type="match status" value="1"/>
</dbReference>